<evidence type="ECO:0000256" key="1">
    <source>
        <dbReference type="SAM" id="Phobius"/>
    </source>
</evidence>
<dbReference type="AlphaFoldDB" id="A0A3G8YFS5"/>
<keyword evidence="1" id="KW-0472">Membrane</keyword>
<protein>
    <submittedName>
        <fullName evidence="2">HEAT repeat domain-containing protein</fullName>
    </submittedName>
</protein>
<evidence type="ECO:0000313" key="2">
    <source>
        <dbReference type="EMBL" id="AZI40161.1"/>
    </source>
</evidence>
<dbReference type="Gene3D" id="1.25.10.10">
    <property type="entry name" value="Leucine-rich Repeat Variant"/>
    <property type="match status" value="1"/>
</dbReference>
<proteinExistence type="predicted"/>
<organism evidence="2 3">
    <name type="scientific">Epilithonimonas vandammei</name>
    <dbReference type="NCBI Taxonomy" id="2487072"/>
    <lineage>
        <taxon>Bacteria</taxon>
        <taxon>Pseudomonadati</taxon>
        <taxon>Bacteroidota</taxon>
        <taxon>Flavobacteriia</taxon>
        <taxon>Flavobacteriales</taxon>
        <taxon>Weeksellaceae</taxon>
        <taxon>Chryseobacterium group</taxon>
        <taxon>Epilithonimonas</taxon>
    </lineage>
</organism>
<dbReference type="Pfam" id="PF13646">
    <property type="entry name" value="HEAT_2"/>
    <property type="match status" value="1"/>
</dbReference>
<keyword evidence="3" id="KW-1185">Reference proteome</keyword>
<gene>
    <name evidence="2" type="ORF">EIB74_09380</name>
</gene>
<sequence length="281" mass="31868">MKDSLKKYINDHRDEFDNLEVPDEMFDNIMSKLDNSTPSVGKTRSIFPLKTWAIAASVAVILSLGIFNLWQEKEIDKTVFATKQTQKKENEVLTNTSIVQEESETSIIENKIQKNTSKVLAYNNSDYPKQSIDNQNSIPNYNIEDENHSDRANAIELMNNQFSASSRLQGIALVKRFSDYDSKIIELLSEKAISDENTNVRLAAVSALEIQHQNPAVTERIQQIFVQQNDPMVQKELISFLAEKPSSELSPEVNTKLLALAQDPTTVDFVKDEAYAVLMKY</sequence>
<dbReference type="SUPFAM" id="SSF48371">
    <property type="entry name" value="ARM repeat"/>
    <property type="match status" value="1"/>
</dbReference>
<dbReference type="InterPro" id="IPR016024">
    <property type="entry name" value="ARM-type_fold"/>
</dbReference>
<keyword evidence="1" id="KW-0812">Transmembrane</keyword>
<dbReference type="OrthoDB" id="978644at2"/>
<dbReference type="EMBL" id="CP034161">
    <property type="protein sequence ID" value="AZI40161.1"/>
    <property type="molecule type" value="Genomic_DNA"/>
</dbReference>
<dbReference type="InterPro" id="IPR011989">
    <property type="entry name" value="ARM-like"/>
</dbReference>
<accession>A0A3G8YFS5</accession>
<name>A0A3G8YFS5_9FLAO</name>
<keyword evidence="1" id="KW-1133">Transmembrane helix</keyword>
<dbReference type="Proteomes" id="UP000281810">
    <property type="component" value="Chromosome"/>
</dbReference>
<feature type="transmembrane region" description="Helical" evidence="1">
    <location>
        <begin position="52"/>
        <end position="70"/>
    </location>
</feature>
<reference evidence="3" key="1">
    <citation type="submission" date="2018-11" db="EMBL/GenBank/DDBJ databases">
        <title>Proposal to divide the Flavobacteriaceae and reorganize its genera based on Amino Acid Identity values calculated from whole genome sequences.</title>
        <authorList>
            <person name="Nicholson A.C."/>
            <person name="Gulvik C.A."/>
            <person name="Whitney A.M."/>
            <person name="Humrighouse B.W."/>
            <person name="Bell M."/>
            <person name="Holmes B."/>
            <person name="Steigerwalt A.B."/>
            <person name="Villarma A."/>
            <person name="Sheth M."/>
            <person name="Batra D."/>
            <person name="Pryor J."/>
            <person name="Bernardet J.-F."/>
            <person name="Hugo C."/>
            <person name="Kampfer P."/>
            <person name="Newman J.D."/>
            <person name="McQuiston J.R."/>
        </authorList>
    </citation>
    <scope>NUCLEOTIDE SEQUENCE [LARGE SCALE GENOMIC DNA]</scope>
    <source>
        <strain evidence="3">F5649</strain>
    </source>
</reference>
<evidence type="ECO:0000313" key="3">
    <source>
        <dbReference type="Proteomes" id="UP000281810"/>
    </source>
</evidence>
<dbReference type="RefSeq" id="WP_124802425.1">
    <property type="nucleotide sequence ID" value="NZ_CP034161.1"/>
</dbReference>